<accession>A0ABQ1IGN9</accession>
<comment type="caution">
    <text evidence="1">The sequence shown here is derived from an EMBL/GenBank/DDBJ whole genome shotgun (WGS) entry which is preliminary data.</text>
</comment>
<protein>
    <submittedName>
        <fullName evidence="1">Uncharacterized protein</fullName>
    </submittedName>
</protein>
<organism evidence="1 2">
    <name type="scientific">Oceanisphaera marina</name>
    <dbReference type="NCBI Taxonomy" id="2017550"/>
    <lineage>
        <taxon>Bacteria</taxon>
        <taxon>Pseudomonadati</taxon>
        <taxon>Pseudomonadota</taxon>
        <taxon>Gammaproteobacteria</taxon>
        <taxon>Aeromonadales</taxon>
        <taxon>Aeromonadaceae</taxon>
        <taxon>Oceanisphaera</taxon>
    </lineage>
</organism>
<gene>
    <name evidence="1" type="ORF">GCM10011502_09260</name>
</gene>
<dbReference type="EMBL" id="BMKE01000005">
    <property type="protein sequence ID" value="GGB38148.1"/>
    <property type="molecule type" value="Genomic_DNA"/>
</dbReference>
<reference evidence="2" key="1">
    <citation type="journal article" date="2019" name="Int. J. Syst. Evol. Microbiol.">
        <title>The Global Catalogue of Microorganisms (GCM) 10K type strain sequencing project: providing services to taxonomists for standard genome sequencing and annotation.</title>
        <authorList>
            <consortium name="The Broad Institute Genomics Platform"/>
            <consortium name="The Broad Institute Genome Sequencing Center for Infectious Disease"/>
            <person name="Wu L."/>
            <person name="Ma J."/>
        </authorList>
    </citation>
    <scope>NUCLEOTIDE SEQUENCE [LARGE SCALE GENOMIC DNA]</scope>
    <source>
        <strain evidence="2">CGMCC 1.15923</strain>
    </source>
</reference>
<evidence type="ECO:0000313" key="1">
    <source>
        <dbReference type="EMBL" id="GGB38148.1"/>
    </source>
</evidence>
<sequence length="59" mass="6472">MSWAMNTLAQNVGNSAILICTLGGVIMDKGGIGDLFRCKVHFSLTPMAAPYNMRALWKR</sequence>
<name>A0ABQ1IGN9_9GAMM</name>
<dbReference type="Proteomes" id="UP000646152">
    <property type="component" value="Unassembled WGS sequence"/>
</dbReference>
<evidence type="ECO:0000313" key="2">
    <source>
        <dbReference type="Proteomes" id="UP000646152"/>
    </source>
</evidence>
<proteinExistence type="predicted"/>
<keyword evidence="2" id="KW-1185">Reference proteome</keyword>